<dbReference type="GO" id="GO:0016747">
    <property type="term" value="F:acyltransferase activity, transferring groups other than amino-acyl groups"/>
    <property type="evidence" value="ECO:0007669"/>
    <property type="project" value="InterPro"/>
</dbReference>
<keyword evidence="6" id="KW-1185">Reference proteome</keyword>
<name>A0AAD3XRT9_NEPGR</name>
<dbReference type="AlphaFoldDB" id="A0AAD3XRT9"/>
<accession>A0AAD3XRT9</accession>
<dbReference type="CDD" id="cd04301">
    <property type="entry name" value="NAT_SF"/>
    <property type="match status" value="1"/>
</dbReference>
<dbReference type="Proteomes" id="UP001279734">
    <property type="component" value="Unassembled WGS sequence"/>
</dbReference>
<dbReference type="InterPro" id="IPR000182">
    <property type="entry name" value="GNAT_dom"/>
</dbReference>
<dbReference type="InterPro" id="IPR016181">
    <property type="entry name" value="Acyl_CoA_acyltransferase"/>
</dbReference>
<organism evidence="5 6">
    <name type="scientific">Nepenthes gracilis</name>
    <name type="common">Slender pitcher plant</name>
    <dbReference type="NCBI Taxonomy" id="150966"/>
    <lineage>
        <taxon>Eukaryota</taxon>
        <taxon>Viridiplantae</taxon>
        <taxon>Streptophyta</taxon>
        <taxon>Embryophyta</taxon>
        <taxon>Tracheophyta</taxon>
        <taxon>Spermatophyta</taxon>
        <taxon>Magnoliopsida</taxon>
        <taxon>eudicotyledons</taxon>
        <taxon>Gunneridae</taxon>
        <taxon>Pentapetalae</taxon>
        <taxon>Caryophyllales</taxon>
        <taxon>Nepenthaceae</taxon>
        <taxon>Nepenthes</taxon>
    </lineage>
</organism>
<reference evidence="5" key="1">
    <citation type="submission" date="2023-05" db="EMBL/GenBank/DDBJ databases">
        <title>Nepenthes gracilis genome sequencing.</title>
        <authorList>
            <person name="Fukushima K."/>
        </authorList>
    </citation>
    <scope>NUCLEOTIDE SEQUENCE</scope>
    <source>
        <strain evidence="5">SING2019-196</strain>
    </source>
</reference>
<comment type="similarity">
    <text evidence="1">Belongs to the acetyltransferase family.</text>
</comment>
<dbReference type="PANTHER" id="PTHR47370:SF10">
    <property type="entry name" value="N-ACETYLTRANSFERASE HLS1-RELATED"/>
    <property type="match status" value="1"/>
</dbReference>
<evidence type="ECO:0000256" key="3">
    <source>
        <dbReference type="ARBA" id="ARBA00023315"/>
    </source>
</evidence>
<dbReference type="Pfam" id="PF00583">
    <property type="entry name" value="Acetyltransf_1"/>
    <property type="match status" value="1"/>
</dbReference>
<proteinExistence type="inferred from homology"/>
<evidence type="ECO:0000259" key="4">
    <source>
        <dbReference type="PROSITE" id="PS51186"/>
    </source>
</evidence>
<evidence type="ECO:0000313" key="5">
    <source>
        <dbReference type="EMBL" id="GMH14833.1"/>
    </source>
</evidence>
<dbReference type="Gene3D" id="3.40.630.30">
    <property type="match status" value="1"/>
</dbReference>
<dbReference type="InterPro" id="IPR052810">
    <property type="entry name" value="Plant_NAT"/>
</dbReference>
<evidence type="ECO:0000313" key="6">
    <source>
        <dbReference type="Proteomes" id="UP001279734"/>
    </source>
</evidence>
<dbReference type="PROSITE" id="PS51186">
    <property type="entry name" value="GNAT"/>
    <property type="match status" value="1"/>
</dbReference>
<dbReference type="SUPFAM" id="SSF55729">
    <property type="entry name" value="Acyl-CoA N-acyltransferases (Nat)"/>
    <property type="match status" value="1"/>
</dbReference>
<keyword evidence="3" id="KW-0012">Acyltransferase</keyword>
<evidence type="ECO:0000256" key="1">
    <source>
        <dbReference type="ARBA" id="ARBA00008694"/>
    </source>
</evidence>
<feature type="domain" description="N-acetyltransferase" evidence="4">
    <location>
        <begin position="4"/>
        <end position="204"/>
    </location>
</feature>
<evidence type="ECO:0000256" key="2">
    <source>
        <dbReference type="ARBA" id="ARBA00022679"/>
    </source>
</evidence>
<gene>
    <name evidence="5" type="ORF">Nepgr_016674</name>
</gene>
<dbReference type="PANTHER" id="PTHR47370">
    <property type="entry name" value="ACYL-COA N-ACYLTRANSFERASES (NAT) SUPERFAMILY PROTEIN"/>
    <property type="match status" value="1"/>
</dbReference>
<sequence length="416" mass="46437">MVVLVVREFQPENDCQGVEEVERRCEVGPSGKLSLFTDLLGDPICRIRNSPAFLMLVAEIVGAHDNGEVEQGSRKTQIVGMIRGCIKTVTCGKKLARNGKNGPDHPIQPRALCTKVAYILGLRVSPSHRRKGIGLKLVCRMEEWFKENGAEYSYLATENDNRASVKLFTDKCGYSKFCTPSILVHPVFAHRVRISARVEVVRLDPSEAEAIYRRRFSTTEFFPRDIDSVLANKLNLGTFLAVPRGSYPTESWPGADGFLSNPPQSWAVLSVWNCKDVWRLEVRGASRVKRGLAKTTRAVDRALPWLRIPSVPEVFRRFGLHFLYGLGGEGPLAVKLIKALCGFAHNLAKEHGCGVVATEVSSQEPLRLGVPHWKRLSCAVDLWCMKRLGEDYSDDSVGDWTKSQPGLSIFVDPREF</sequence>
<comment type="caution">
    <text evidence="5">The sequence shown here is derived from an EMBL/GenBank/DDBJ whole genome shotgun (WGS) entry which is preliminary data.</text>
</comment>
<dbReference type="EMBL" id="BSYO01000014">
    <property type="protein sequence ID" value="GMH14833.1"/>
    <property type="molecule type" value="Genomic_DNA"/>
</dbReference>
<protein>
    <recommendedName>
        <fullName evidence="4">N-acetyltransferase domain-containing protein</fullName>
    </recommendedName>
</protein>
<keyword evidence="2" id="KW-0808">Transferase</keyword>
<dbReference type="FunFam" id="3.40.630.30:FF:000084">
    <property type="entry name" value="Probable N-acetyltransferase HLS1-like"/>
    <property type="match status" value="1"/>
</dbReference>